<evidence type="ECO:0000313" key="2">
    <source>
        <dbReference type="Proteomes" id="UP001293254"/>
    </source>
</evidence>
<evidence type="ECO:0000313" key="1">
    <source>
        <dbReference type="EMBL" id="KAK4428875.1"/>
    </source>
</evidence>
<keyword evidence="2" id="KW-1185">Reference proteome</keyword>
<gene>
    <name evidence="1" type="ORF">Salat_1187400</name>
</gene>
<proteinExistence type="predicted"/>
<comment type="caution">
    <text evidence="1">The sequence shown here is derived from an EMBL/GenBank/DDBJ whole genome shotgun (WGS) entry which is preliminary data.</text>
</comment>
<sequence>MGNKWRAPPLGRWTQRVDICFIDFLAWMAERGHKQLSYSTQDLEAVEFARDISTFKTILAQPDFEWNPKTNRLLAQKEAWDHVFRAAIFPPRIMLEAGPSTPFEEEDPGPSNVEGVGLSKRRRWWSNLLMRIDRVIFVRMQA</sequence>
<reference evidence="1" key="2">
    <citation type="journal article" date="2024" name="Plant">
        <title>Genomic evolution and insights into agronomic trait innovations of Sesamum species.</title>
        <authorList>
            <person name="Miao H."/>
            <person name="Wang L."/>
            <person name="Qu L."/>
            <person name="Liu H."/>
            <person name="Sun Y."/>
            <person name="Le M."/>
            <person name="Wang Q."/>
            <person name="Wei S."/>
            <person name="Zheng Y."/>
            <person name="Lin W."/>
            <person name="Duan Y."/>
            <person name="Cao H."/>
            <person name="Xiong S."/>
            <person name="Wang X."/>
            <person name="Wei L."/>
            <person name="Li C."/>
            <person name="Ma Q."/>
            <person name="Ju M."/>
            <person name="Zhao R."/>
            <person name="Li G."/>
            <person name="Mu C."/>
            <person name="Tian Q."/>
            <person name="Mei H."/>
            <person name="Zhang T."/>
            <person name="Gao T."/>
            <person name="Zhang H."/>
        </authorList>
    </citation>
    <scope>NUCLEOTIDE SEQUENCE</scope>
    <source>
        <strain evidence="1">3651</strain>
    </source>
</reference>
<accession>A0AAE1YEM8</accession>
<dbReference type="EMBL" id="JACGWO010000004">
    <property type="protein sequence ID" value="KAK4428875.1"/>
    <property type="molecule type" value="Genomic_DNA"/>
</dbReference>
<evidence type="ECO:0008006" key="3">
    <source>
        <dbReference type="Google" id="ProtNLM"/>
    </source>
</evidence>
<dbReference type="AlphaFoldDB" id="A0AAE1YEM8"/>
<dbReference type="Proteomes" id="UP001293254">
    <property type="component" value="Unassembled WGS sequence"/>
</dbReference>
<name>A0AAE1YEM8_9LAMI</name>
<organism evidence="1 2">
    <name type="scientific">Sesamum alatum</name>
    <dbReference type="NCBI Taxonomy" id="300844"/>
    <lineage>
        <taxon>Eukaryota</taxon>
        <taxon>Viridiplantae</taxon>
        <taxon>Streptophyta</taxon>
        <taxon>Embryophyta</taxon>
        <taxon>Tracheophyta</taxon>
        <taxon>Spermatophyta</taxon>
        <taxon>Magnoliopsida</taxon>
        <taxon>eudicotyledons</taxon>
        <taxon>Gunneridae</taxon>
        <taxon>Pentapetalae</taxon>
        <taxon>asterids</taxon>
        <taxon>lamiids</taxon>
        <taxon>Lamiales</taxon>
        <taxon>Pedaliaceae</taxon>
        <taxon>Sesamum</taxon>
    </lineage>
</organism>
<reference evidence="1" key="1">
    <citation type="submission" date="2020-06" db="EMBL/GenBank/DDBJ databases">
        <authorList>
            <person name="Li T."/>
            <person name="Hu X."/>
            <person name="Zhang T."/>
            <person name="Song X."/>
            <person name="Zhang H."/>
            <person name="Dai N."/>
            <person name="Sheng W."/>
            <person name="Hou X."/>
            <person name="Wei L."/>
        </authorList>
    </citation>
    <scope>NUCLEOTIDE SEQUENCE</scope>
    <source>
        <strain evidence="1">3651</strain>
        <tissue evidence="1">Leaf</tissue>
    </source>
</reference>
<protein>
    <recommendedName>
        <fullName evidence="3">Myb/SANT-like domain-containing protein</fullName>
    </recommendedName>
</protein>